<dbReference type="InterPro" id="IPR013767">
    <property type="entry name" value="PAS_fold"/>
</dbReference>
<dbReference type="InterPro" id="IPR050933">
    <property type="entry name" value="Circadian_TF"/>
</dbReference>
<feature type="domain" description="PAS" evidence="7">
    <location>
        <begin position="198"/>
        <end position="246"/>
    </location>
</feature>
<evidence type="ECO:0000256" key="6">
    <source>
        <dbReference type="ARBA" id="ARBA00023242"/>
    </source>
</evidence>
<protein>
    <submittedName>
        <fullName evidence="9">Aryl hydrocarbon receptor nuclear translocator-like protein 1</fullName>
    </submittedName>
</protein>
<name>A0A0V1KCW4_TRIPS</name>
<dbReference type="GO" id="GO:0005634">
    <property type="term" value="C:nucleus"/>
    <property type="evidence" value="ECO:0007669"/>
    <property type="project" value="UniProtKB-SubCell"/>
</dbReference>
<dbReference type="Pfam" id="PF00989">
    <property type="entry name" value="PAS"/>
    <property type="match status" value="1"/>
</dbReference>
<dbReference type="GO" id="GO:0003677">
    <property type="term" value="F:DNA binding"/>
    <property type="evidence" value="ECO:0007669"/>
    <property type="project" value="UniProtKB-KW"/>
</dbReference>
<keyword evidence="6" id="KW-0539">Nucleus</keyword>
<gene>
    <name evidence="9" type="primary">Arntl</name>
    <name evidence="9" type="ORF">T4C_3398</name>
</gene>
<keyword evidence="5" id="KW-0804">Transcription</keyword>
<dbReference type="SUPFAM" id="SSF55785">
    <property type="entry name" value="PYP-like sensor domain (PAS domain)"/>
    <property type="match status" value="2"/>
</dbReference>
<keyword evidence="4" id="KW-0238">DNA-binding</keyword>
<dbReference type="Proteomes" id="UP000054826">
    <property type="component" value="Unassembled WGS sequence"/>
</dbReference>
<dbReference type="GO" id="GO:0045944">
    <property type="term" value="P:positive regulation of transcription by RNA polymerase II"/>
    <property type="evidence" value="ECO:0007669"/>
    <property type="project" value="UniProtKB-ARBA"/>
</dbReference>
<accession>A0A0V1KCW4</accession>
<dbReference type="Gene3D" id="3.30.450.20">
    <property type="entry name" value="PAS domain"/>
    <property type="match status" value="2"/>
</dbReference>
<evidence type="ECO:0000313" key="10">
    <source>
        <dbReference type="Proteomes" id="UP000054826"/>
    </source>
</evidence>
<feature type="domain" description="BHLH" evidence="8">
    <location>
        <begin position="112"/>
        <end position="165"/>
    </location>
</feature>
<dbReference type="PROSITE" id="PS50888">
    <property type="entry name" value="BHLH"/>
    <property type="match status" value="1"/>
</dbReference>
<dbReference type="SMART" id="SM00091">
    <property type="entry name" value="PAS"/>
    <property type="match status" value="2"/>
</dbReference>
<sequence>LPKTGHSLLFPTHEKHPVVNIVSQLLLLLPPLFFADPYLFGQSTSSSITITTTTTTTTVTTITIASSATCLKLFYESQQIPLHHTYHCKMHFTQIHTQMNPAVYMEKEKPIRKTSNHSKIEKRRRDKLNAYITEISALVPNCSPGSPKLDKLTVLKFALQHIKRYLNTNAKYLSSVPKIFCEIDLDRLFEEAVDGFCMIVMKRCGRIAYASESVHQYLGYKRNDMLNKSFYDLIHPKDLLTFKKQIYNGNDIFCSQMRKESKCANKSLVNHPESDPDCSHASPESSFSDSQEVIASRSFFCRLKCKPVSVEQFQYLEPINPNQGCPENFLQTKYMEFYCTGVMQSNCNPIFNGINEHSDLDSDSSDLSNDTGSSCLAFVAKPMAPLYDHIFQDNNAKLEFITRHHTDGTISHVDLLCACILGLLPQDMIGNSYHNYVFEEDLQATLSFHRNAMRTTRSQKCNYRLKPKENKPISVFAEWCSFRNPWTKQIESFTIRHYIYRQTELYLLQKDTPSGFKTFENTQCLLAQLLTDSNKASKSRHSMTML</sequence>
<organism evidence="9 10">
    <name type="scientific">Trichinella pseudospiralis</name>
    <name type="common">Parasitic roundworm</name>
    <dbReference type="NCBI Taxonomy" id="6337"/>
    <lineage>
        <taxon>Eukaryota</taxon>
        <taxon>Metazoa</taxon>
        <taxon>Ecdysozoa</taxon>
        <taxon>Nematoda</taxon>
        <taxon>Enoplea</taxon>
        <taxon>Dorylaimia</taxon>
        <taxon>Trichinellida</taxon>
        <taxon>Trichinellidae</taxon>
        <taxon>Trichinella</taxon>
    </lineage>
</organism>
<evidence type="ECO:0000256" key="1">
    <source>
        <dbReference type="ARBA" id="ARBA00004123"/>
    </source>
</evidence>
<dbReference type="GO" id="GO:0005737">
    <property type="term" value="C:cytoplasm"/>
    <property type="evidence" value="ECO:0007669"/>
    <property type="project" value="InterPro"/>
</dbReference>
<dbReference type="Gene3D" id="4.10.280.10">
    <property type="entry name" value="Helix-loop-helix DNA-binding domain"/>
    <property type="match status" value="1"/>
</dbReference>
<evidence type="ECO:0000256" key="5">
    <source>
        <dbReference type="ARBA" id="ARBA00023163"/>
    </source>
</evidence>
<comment type="subcellular location">
    <subcellularLocation>
        <location evidence="1">Nucleus</location>
    </subcellularLocation>
</comment>
<feature type="non-terminal residue" evidence="9">
    <location>
        <position position="1"/>
    </location>
</feature>
<dbReference type="CDD" id="cd00130">
    <property type="entry name" value="PAS"/>
    <property type="match status" value="2"/>
</dbReference>
<dbReference type="InterPro" id="IPR001067">
    <property type="entry name" value="Nuc_translocat"/>
</dbReference>
<dbReference type="InterPro" id="IPR000014">
    <property type="entry name" value="PAS"/>
</dbReference>
<reference evidence="9 10" key="1">
    <citation type="submission" date="2015-01" db="EMBL/GenBank/DDBJ databases">
        <title>Evolution of Trichinella species and genotypes.</title>
        <authorList>
            <person name="Korhonen P.K."/>
            <person name="Edoardo P."/>
            <person name="Giuseppe L.R."/>
            <person name="Gasser R.B."/>
        </authorList>
    </citation>
    <scope>NUCLEOTIDE SEQUENCE [LARGE SCALE GENOMIC DNA]</scope>
    <source>
        <strain evidence="9">ISS176</strain>
    </source>
</reference>
<dbReference type="InterPro" id="IPR035965">
    <property type="entry name" value="PAS-like_dom_sf"/>
</dbReference>
<dbReference type="EMBL" id="JYDV01000004">
    <property type="protein sequence ID" value="KRZ45079.1"/>
    <property type="molecule type" value="Genomic_DNA"/>
</dbReference>
<keyword evidence="2" id="KW-0677">Repeat</keyword>
<dbReference type="AlphaFoldDB" id="A0A0V1KCW4"/>
<keyword evidence="9" id="KW-0675">Receptor</keyword>
<evidence type="ECO:0000259" key="7">
    <source>
        <dbReference type="PROSITE" id="PS50112"/>
    </source>
</evidence>
<evidence type="ECO:0000256" key="2">
    <source>
        <dbReference type="ARBA" id="ARBA00022737"/>
    </source>
</evidence>
<dbReference type="SUPFAM" id="SSF47459">
    <property type="entry name" value="HLH, helix-loop-helix DNA-binding domain"/>
    <property type="match status" value="1"/>
</dbReference>
<dbReference type="InterPro" id="IPR011598">
    <property type="entry name" value="bHLH_dom"/>
</dbReference>
<dbReference type="PANTHER" id="PTHR23042">
    <property type="entry name" value="CIRCADIAN PROTEIN CLOCK/ARNT/BMAL/PAS"/>
    <property type="match status" value="1"/>
</dbReference>
<dbReference type="PROSITE" id="PS50112">
    <property type="entry name" value="PAS"/>
    <property type="match status" value="1"/>
</dbReference>
<dbReference type="NCBIfam" id="TIGR00229">
    <property type="entry name" value="sensory_box"/>
    <property type="match status" value="1"/>
</dbReference>
<dbReference type="Pfam" id="PF14598">
    <property type="entry name" value="PAS_11"/>
    <property type="match status" value="1"/>
</dbReference>
<proteinExistence type="predicted"/>
<evidence type="ECO:0000259" key="8">
    <source>
        <dbReference type="PROSITE" id="PS50888"/>
    </source>
</evidence>
<keyword evidence="3" id="KW-0805">Transcription regulation</keyword>
<dbReference type="SMART" id="SM00353">
    <property type="entry name" value="HLH"/>
    <property type="match status" value="1"/>
</dbReference>
<dbReference type="PRINTS" id="PR00785">
    <property type="entry name" value="NCTRNSLOCATR"/>
</dbReference>
<dbReference type="GO" id="GO:0005667">
    <property type="term" value="C:transcription regulator complex"/>
    <property type="evidence" value="ECO:0007669"/>
    <property type="project" value="InterPro"/>
</dbReference>
<dbReference type="GO" id="GO:0003700">
    <property type="term" value="F:DNA-binding transcription factor activity"/>
    <property type="evidence" value="ECO:0007669"/>
    <property type="project" value="InterPro"/>
</dbReference>
<dbReference type="InterPro" id="IPR036638">
    <property type="entry name" value="HLH_DNA-bd_sf"/>
</dbReference>
<comment type="caution">
    <text evidence="9">The sequence shown here is derived from an EMBL/GenBank/DDBJ whole genome shotgun (WGS) entry which is preliminary data.</text>
</comment>
<evidence type="ECO:0000256" key="3">
    <source>
        <dbReference type="ARBA" id="ARBA00023015"/>
    </source>
</evidence>
<dbReference type="GO" id="GO:0046983">
    <property type="term" value="F:protein dimerization activity"/>
    <property type="evidence" value="ECO:0007669"/>
    <property type="project" value="InterPro"/>
</dbReference>
<evidence type="ECO:0000256" key="4">
    <source>
        <dbReference type="ARBA" id="ARBA00023125"/>
    </source>
</evidence>
<dbReference type="CDD" id="cd11437">
    <property type="entry name" value="bHLH-PAS_ARNT_like"/>
    <property type="match status" value="1"/>
</dbReference>
<dbReference type="Pfam" id="PF00010">
    <property type="entry name" value="HLH"/>
    <property type="match status" value="1"/>
</dbReference>
<evidence type="ECO:0000313" key="9">
    <source>
        <dbReference type="EMBL" id="KRZ45079.1"/>
    </source>
</evidence>